<name>A0AA86S8T0_9FABA</name>
<gene>
    <name evidence="1" type="ORF">AYBTSS11_LOCUS12738</name>
</gene>
<dbReference type="Gramene" id="rna-AYBTSS11_LOCUS12738">
    <property type="protein sequence ID" value="CAJ1947587.1"/>
    <property type="gene ID" value="gene-AYBTSS11_LOCUS12738"/>
</dbReference>
<proteinExistence type="predicted"/>
<sequence>MPKLGVGLRFRNILYFTRVSHQSEKWLDTVSVSFPFNHDCLVVLAPNSPPVGTSPAAMVGLVGAAAIVCMHEKRSIIPLHNQLCMATIISAWRMVGAKKQLHDNLCMAISGGEGGPCGCAPVGSSPAAINFGVTLSHQQLAWYLVGGTPQSVCDHSDLRLYLRGTVKFAVSLSYKELRSYLLPQVWFICCFPWLQPETGSTGVVLHA</sequence>
<organism evidence="1 2">
    <name type="scientific">Sphenostylis stenocarpa</name>
    <dbReference type="NCBI Taxonomy" id="92480"/>
    <lineage>
        <taxon>Eukaryota</taxon>
        <taxon>Viridiplantae</taxon>
        <taxon>Streptophyta</taxon>
        <taxon>Embryophyta</taxon>
        <taxon>Tracheophyta</taxon>
        <taxon>Spermatophyta</taxon>
        <taxon>Magnoliopsida</taxon>
        <taxon>eudicotyledons</taxon>
        <taxon>Gunneridae</taxon>
        <taxon>Pentapetalae</taxon>
        <taxon>rosids</taxon>
        <taxon>fabids</taxon>
        <taxon>Fabales</taxon>
        <taxon>Fabaceae</taxon>
        <taxon>Papilionoideae</taxon>
        <taxon>50 kb inversion clade</taxon>
        <taxon>NPAAA clade</taxon>
        <taxon>indigoferoid/millettioid clade</taxon>
        <taxon>Phaseoleae</taxon>
        <taxon>Sphenostylis</taxon>
    </lineage>
</organism>
<dbReference type="EMBL" id="OY731401">
    <property type="protein sequence ID" value="CAJ1947587.1"/>
    <property type="molecule type" value="Genomic_DNA"/>
</dbReference>
<dbReference type="AlphaFoldDB" id="A0AA86S8T0"/>
<protein>
    <submittedName>
        <fullName evidence="1">Uncharacterized protein</fullName>
    </submittedName>
</protein>
<dbReference type="Proteomes" id="UP001189624">
    <property type="component" value="Chromosome 4"/>
</dbReference>
<accession>A0AA86S8T0</accession>
<evidence type="ECO:0000313" key="2">
    <source>
        <dbReference type="Proteomes" id="UP001189624"/>
    </source>
</evidence>
<keyword evidence="2" id="KW-1185">Reference proteome</keyword>
<reference evidence="1" key="1">
    <citation type="submission" date="2023-10" db="EMBL/GenBank/DDBJ databases">
        <authorList>
            <person name="Domelevo Entfellner J.-B."/>
        </authorList>
    </citation>
    <scope>NUCLEOTIDE SEQUENCE</scope>
</reference>
<evidence type="ECO:0000313" key="1">
    <source>
        <dbReference type="EMBL" id="CAJ1947587.1"/>
    </source>
</evidence>